<dbReference type="InterPro" id="IPR013324">
    <property type="entry name" value="RNA_pol_sigma_r3/r4-like"/>
</dbReference>
<dbReference type="InterPro" id="IPR014327">
    <property type="entry name" value="RNA_pol_sigma70_bacteroid"/>
</dbReference>
<reference evidence="7 8" key="1">
    <citation type="submission" date="2016-10" db="EMBL/GenBank/DDBJ databases">
        <authorList>
            <person name="de Groot N.N."/>
        </authorList>
    </citation>
    <scope>NUCLEOTIDE SEQUENCE [LARGE SCALE GENOMIC DNA]</scope>
    <source>
        <strain evidence="7 8">DSM 28286</strain>
    </source>
</reference>
<evidence type="ECO:0000259" key="5">
    <source>
        <dbReference type="Pfam" id="PF04542"/>
    </source>
</evidence>
<dbReference type="Gene3D" id="1.10.1740.10">
    <property type="match status" value="1"/>
</dbReference>
<proteinExistence type="inferred from homology"/>
<feature type="domain" description="RNA polymerase sigma factor 70 region 4 type 2" evidence="6">
    <location>
        <begin position="125"/>
        <end position="177"/>
    </location>
</feature>
<dbReference type="InterPro" id="IPR039425">
    <property type="entry name" value="RNA_pol_sigma-70-like"/>
</dbReference>
<dbReference type="PANTHER" id="PTHR43133:SF46">
    <property type="entry name" value="RNA POLYMERASE SIGMA-70 FACTOR ECF SUBFAMILY"/>
    <property type="match status" value="1"/>
</dbReference>
<evidence type="ECO:0000313" key="8">
    <source>
        <dbReference type="Proteomes" id="UP000199031"/>
    </source>
</evidence>
<dbReference type="InterPro" id="IPR007627">
    <property type="entry name" value="RNA_pol_sigma70_r2"/>
</dbReference>
<keyword evidence="3" id="KW-0731">Sigma factor</keyword>
<dbReference type="Gene3D" id="1.10.10.10">
    <property type="entry name" value="Winged helix-like DNA-binding domain superfamily/Winged helix DNA-binding domain"/>
    <property type="match status" value="1"/>
</dbReference>
<dbReference type="InterPro" id="IPR013249">
    <property type="entry name" value="RNA_pol_sigma70_r4_t2"/>
</dbReference>
<dbReference type="GO" id="GO:0006352">
    <property type="term" value="P:DNA-templated transcription initiation"/>
    <property type="evidence" value="ECO:0007669"/>
    <property type="project" value="InterPro"/>
</dbReference>
<gene>
    <name evidence="7" type="ORF">SAMN05444277_103198</name>
</gene>
<dbReference type="Pfam" id="PF04542">
    <property type="entry name" value="Sigma70_r2"/>
    <property type="match status" value="1"/>
</dbReference>
<keyword evidence="8" id="KW-1185">Reference proteome</keyword>
<evidence type="ECO:0000256" key="2">
    <source>
        <dbReference type="ARBA" id="ARBA00023015"/>
    </source>
</evidence>
<dbReference type="EMBL" id="FOXQ01000003">
    <property type="protein sequence ID" value="SFP92848.1"/>
    <property type="molecule type" value="Genomic_DNA"/>
</dbReference>
<dbReference type="Pfam" id="PF08281">
    <property type="entry name" value="Sigma70_r4_2"/>
    <property type="match status" value="1"/>
</dbReference>
<protein>
    <submittedName>
        <fullName evidence="7">RNA polymerase sigma-70 factor, ECF subfamily</fullName>
    </submittedName>
</protein>
<dbReference type="NCBIfam" id="TIGR02937">
    <property type="entry name" value="sigma70-ECF"/>
    <property type="match status" value="1"/>
</dbReference>
<keyword evidence="2" id="KW-0805">Transcription regulation</keyword>
<dbReference type="STRING" id="1465490.SAMN05444277_103198"/>
<dbReference type="AlphaFoldDB" id="A0A1I5UCB4"/>
<evidence type="ECO:0000256" key="1">
    <source>
        <dbReference type="ARBA" id="ARBA00010641"/>
    </source>
</evidence>
<dbReference type="NCBIfam" id="TIGR02985">
    <property type="entry name" value="Sig70_bacteroi1"/>
    <property type="match status" value="1"/>
</dbReference>
<dbReference type="InterPro" id="IPR036388">
    <property type="entry name" value="WH-like_DNA-bd_sf"/>
</dbReference>
<name>A0A1I5UCB4_9BACT</name>
<dbReference type="GO" id="GO:0016987">
    <property type="term" value="F:sigma factor activity"/>
    <property type="evidence" value="ECO:0007669"/>
    <property type="project" value="UniProtKB-KW"/>
</dbReference>
<evidence type="ECO:0000259" key="6">
    <source>
        <dbReference type="Pfam" id="PF08281"/>
    </source>
</evidence>
<dbReference type="OrthoDB" id="659361at2"/>
<evidence type="ECO:0000313" key="7">
    <source>
        <dbReference type="EMBL" id="SFP92848.1"/>
    </source>
</evidence>
<dbReference type="SUPFAM" id="SSF88946">
    <property type="entry name" value="Sigma2 domain of RNA polymerase sigma factors"/>
    <property type="match status" value="1"/>
</dbReference>
<dbReference type="InterPro" id="IPR014284">
    <property type="entry name" value="RNA_pol_sigma-70_dom"/>
</dbReference>
<dbReference type="RefSeq" id="WP_090656819.1">
    <property type="nucleotide sequence ID" value="NZ_FOXQ01000003.1"/>
</dbReference>
<comment type="similarity">
    <text evidence="1">Belongs to the sigma-70 factor family. ECF subfamily.</text>
</comment>
<keyword evidence="4" id="KW-0804">Transcription</keyword>
<organism evidence="7 8">
    <name type="scientific">Parafilimonas terrae</name>
    <dbReference type="NCBI Taxonomy" id="1465490"/>
    <lineage>
        <taxon>Bacteria</taxon>
        <taxon>Pseudomonadati</taxon>
        <taxon>Bacteroidota</taxon>
        <taxon>Chitinophagia</taxon>
        <taxon>Chitinophagales</taxon>
        <taxon>Chitinophagaceae</taxon>
        <taxon>Parafilimonas</taxon>
    </lineage>
</organism>
<dbReference type="Proteomes" id="UP000199031">
    <property type="component" value="Unassembled WGS sequence"/>
</dbReference>
<dbReference type="PANTHER" id="PTHR43133">
    <property type="entry name" value="RNA POLYMERASE ECF-TYPE SIGMA FACTO"/>
    <property type="match status" value="1"/>
</dbReference>
<sequence length="194" mass="22718">MKRRTKTDTTQLQLELADGNETALKRLYDLFGERLLHFTFTIVHNRELAEEIVADVFIQTWKKRVQIASIENLPWYLYVTAKNISLNYLRKERKQKFVELEIINLPLYTIEPQAVQHLISKDFLQSITNAINELPPKCRLIFKLVKDDGLTYKETAELLNLSIKTVEAQMGIALKKIHTTIQVLIPVYARRQQH</sequence>
<accession>A0A1I5UCB4</accession>
<dbReference type="InterPro" id="IPR013325">
    <property type="entry name" value="RNA_pol_sigma_r2"/>
</dbReference>
<evidence type="ECO:0000256" key="4">
    <source>
        <dbReference type="ARBA" id="ARBA00023163"/>
    </source>
</evidence>
<dbReference type="SUPFAM" id="SSF88659">
    <property type="entry name" value="Sigma3 and sigma4 domains of RNA polymerase sigma factors"/>
    <property type="match status" value="1"/>
</dbReference>
<feature type="domain" description="RNA polymerase sigma-70 region 2" evidence="5">
    <location>
        <begin position="27"/>
        <end position="94"/>
    </location>
</feature>
<evidence type="ECO:0000256" key="3">
    <source>
        <dbReference type="ARBA" id="ARBA00023082"/>
    </source>
</evidence>
<dbReference type="GO" id="GO:0003677">
    <property type="term" value="F:DNA binding"/>
    <property type="evidence" value="ECO:0007669"/>
    <property type="project" value="InterPro"/>
</dbReference>